<comment type="similarity">
    <text evidence="2">Belongs to the FAD-dependent oxidoreductase family.</text>
</comment>
<proteinExistence type="inferred from homology"/>
<dbReference type="Pfam" id="PF00355">
    <property type="entry name" value="Rieske"/>
    <property type="match status" value="1"/>
</dbReference>
<dbReference type="InterPro" id="IPR036188">
    <property type="entry name" value="FAD/NAD-bd_sf"/>
</dbReference>
<evidence type="ECO:0000256" key="8">
    <source>
        <dbReference type="ARBA" id="ARBA00023004"/>
    </source>
</evidence>
<dbReference type="Proteomes" id="UP000887013">
    <property type="component" value="Unassembled WGS sequence"/>
</dbReference>
<dbReference type="Gene3D" id="2.102.10.10">
    <property type="entry name" value="Rieske [2Fe-2S] iron-sulphur domain"/>
    <property type="match status" value="1"/>
</dbReference>
<dbReference type="PROSITE" id="PS51296">
    <property type="entry name" value="RIESKE"/>
    <property type="match status" value="1"/>
</dbReference>
<keyword evidence="6" id="KW-0274">FAD</keyword>
<keyword evidence="12" id="KW-1185">Reference proteome</keyword>
<keyword evidence="7" id="KW-0560">Oxidoreductase</keyword>
<dbReference type="Gene3D" id="3.30.390.30">
    <property type="match status" value="1"/>
</dbReference>
<dbReference type="InterPro" id="IPR028202">
    <property type="entry name" value="Reductase_C"/>
</dbReference>
<dbReference type="PANTHER" id="PTHR43557:SF2">
    <property type="entry name" value="RIESKE DOMAIN-CONTAINING PROTEIN-RELATED"/>
    <property type="match status" value="1"/>
</dbReference>
<keyword evidence="3" id="KW-0285">Flavoprotein</keyword>
<evidence type="ECO:0000313" key="12">
    <source>
        <dbReference type="Proteomes" id="UP000887013"/>
    </source>
</evidence>
<dbReference type="GO" id="GO:0046872">
    <property type="term" value="F:metal ion binding"/>
    <property type="evidence" value="ECO:0007669"/>
    <property type="project" value="UniProtKB-KW"/>
</dbReference>
<evidence type="ECO:0000256" key="1">
    <source>
        <dbReference type="ARBA" id="ARBA00001974"/>
    </source>
</evidence>
<dbReference type="PRINTS" id="PR00368">
    <property type="entry name" value="FADPNR"/>
</dbReference>
<comment type="caution">
    <text evidence="11">The sequence shown here is derived from an EMBL/GenBank/DDBJ whole genome shotgun (WGS) entry which is preliminary data.</text>
</comment>
<dbReference type="Pfam" id="PF14759">
    <property type="entry name" value="Reductase_C"/>
    <property type="match status" value="1"/>
</dbReference>
<dbReference type="EMBL" id="BMAW01027187">
    <property type="protein sequence ID" value="GFU00934.1"/>
    <property type="molecule type" value="Genomic_DNA"/>
</dbReference>
<evidence type="ECO:0000256" key="7">
    <source>
        <dbReference type="ARBA" id="ARBA00023002"/>
    </source>
</evidence>
<feature type="domain" description="Rieske" evidence="10">
    <location>
        <begin position="53"/>
        <end position="149"/>
    </location>
</feature>
<dbReference type="InterPro" id="IPR036922">
    <property type="entry name" value="Rieske_2Fe-2S_sf"/>
</dbReference>
<evidence type="ECO:0000259" key="10">
    <source>
        <dbReference type="PROSITE" id="PS51296"/>
    </source>
</evidence>
<comment type="cofactor">
    <cofactor evidence="1">
        <name>FAD</name>
        <dbReference type="ChEBI" id="CHEBI:57692"/>
    </cofactor>
</comment>
<dbReference type="InterPro" id="IPR016156">
    <property type="entry name" value="FAD/NAD-linked_Rdtase_dimer_sf"/>
</dbReference>
<dbReference type="InterPro" id="IPR050446">
    <property type="entry name" value="FAD-oxidoreductase/Apoptosis"/>
</dbReference>
<reference evidence="11" key="1">
    <citation type="submission" date="2020-08" db="EMBL/GenBank/DDBJ databases">
        <title>Multicomponent nature underlies the extraordinary mechanical properties of spider dragline silk.</title>
        <authorList>
            <person name="Kono N."/>
            <person name="Nakamura H."/>
            <person name="Mori M."/>
            <person name="Yoshida Y."/>
            <person name="Ohtoshi R."/>
            <person name="Malay A.D."/>
            <person name="Moran D.A.P."/>
            <person name="Tomita M."/>
            <person name="Numata K."/>
            <person name="Arakawa K."/>
        </authorList>
    </citation>
    <scope>NUCLEOTIDE SEQUENCE</scope>
</reference>
<dbReference type="SUPFAM" id="SSF50022">
    <property type="entry name" value="ISP domain"/>
    <property type="match status" value="1"/>
</dbReference>
<name>A0A8X6U7R3_NEPPI</name>
<evidence type="ECO:0000256" key="3">
    <source>
        <dbReference type="ARBA" id="ARBA00022630"/>
    </source>
</evidence>
<dbReference type="Pfam" id="PF07992">
    <property type="entry name" value="Pyr_redox_2"/>
    <property type="match status" value="1"/>
</dbReference>
<dbReference type="SUPFAM" id="SSF55424">
    <property type="entry name" value="FAD/NAD-linked reductases, dimerisation (C-terminal) domain"/>
    <property type="match status" value="1"/>
</dbReference>
<dbReference type="GO" id="GO:0051537">
    <property type="term" value="F:2 iron, 2 sulfur cluster binding"/>
    <property type="evidence" value="ECO:0007669"/>
    <property type="project" value="UniProtKB-KW"/>
</dbReference>
<keyword evidence="9" id="KW-0411">Iron-sulfur</keyword>
<evidence type="ECO:0000256" key="4">
    <source>
        <dbReference type="ARBA" id="ARBA00022714"/>
    </source>
</evidence>
<evidence type="ECO:0000313" key="11">
    <source>
        <dbReference type="EMBL" id="GFU00934.1"/>
    </source>
</evidence>
<dbReference type="SUPFAM" id="SSF51905">
    <property type="entry name" value="FAD/NAD(P)-binding domain"/>
    <property type="match status" value="1"/>
</dbReference>
<evidence type="ECO:0000256" key="5">
    <source>
        <dbReference type="ARBA" id="ARBA00022723"/>
    </source>
</evidence>
<keyword evidence="5" id="KW-0479">Metal-binding</keyword>
<evidence type="ECO:0000256" key="6">
    <source>
        <dbReference type="ARBA" id="ARBA00022827"/>
    </source>
</evidence>
<dbReference type="AlphaFoldDB" id="A0A8X6U7R3"/>
<dbReference type="InterPro" id="IPR023753">
    <property type="entry name" value="FAD/NAD-binding_dom"/>
</dbReference>
<dbReference type="OrthoDB" id="432169at2759"/>
<protein>
    <submittedName>
        <fullName evidence="11">Apoptosis-inducing factor 3</fullName>
    </submittedName>
</protein>
<dbReference type="Gene3D" id="3.50.50.60">
    <property type="entry name" value="FAD/NAD(P)-binding domain"/>
    <property type="match status" value="2"/>
</dbReference>
<evidence type="ECO:0000256" key="9">
    <source>
        <dbReference type="ARBA" id="ARBA00023014"/>
    </source>
</evidence>
<dbReference type="FunFam" id="2.102.10.10:FF:000003">
    <property type="entry name" value="apoptosis-inducing factor 3 isoform X2"/>
    <property type="match status" value="1"/>
</dbReference>
<dbReference type="PRINTS" id="PR00411">
    <property type="entry name" value="PNDRDTASEI"/>
</dbReference>
<evidence type="ECO:0000256" key="2">
    <source>
        <dbReference type="ARBA" id="ARBA00006442"/>
    </source>
</evidence>
<organism evidence="11 12">
    <name type="scientific">Nephila pilipes</name>
    <name type="common">Giant wood spider</name>
    <name type="synonym">Nephila maculata</name>
    <dbReference type="NCBI Taxonomy" id="299642"/>
    <lineage>
        <taxon>Eukaryota</taxon>
        <taxon>Metazoa</taxon>
        <taxon>Ecdysozoa</taxon>
        <taxon>Arthropoda</taxon>
        <taxon>Chelicerata</taxon>
        <taxon>Arachnida</taxon>
        <taxon>Araneae</taxon>
        <taxon>Araneomorphae</taxon>
        <taxon>Entelegynae</taxon>
        <taxon>Araneoidea</taxon>
        <taxon>Nephilidae</taxon>
        <taxon>Nephila</taxon>
    </lineage>
</organism>
<dbReference type="PANTHER" id="PTHR43557">
    <property type="entry name" value="APOPTOSIS-INDUCING FACTOR 1"/>
    <property type="match status" value="1"/>
</dbReference>
<dbReference type="InterPro" id="IPR017941">
    <property type="entry name" value="Rieske_2Fe-2S"/>
</dbReference>
<keyword evidence="4" id="KW-0001">2Fe-2S</keyword>
<keyword evidence="8" id="KW-0408">Iron</keyword>
<dbReference type="GO" id="GO:0005737">
    <property type="term" value="C:cytoplasm"/>
    <property type="evidence" value="ECO:0007669"/>
    <property type="project" value="TreeGrafter"/>
</dbReference>
<sequence>MRVMFTNSLRKAVGINSIKSLVNRMGALGSKRKEYKIGGDVSARASSDVMVEKVVCKDDEFQDGTMAEFDLGDDGKILLVKENGTYSALGPKCTHYEAPLKNGVLIGGKIRCPWHGACFNSKTGDIEDFPGLDSLPCYEAVVSDGLVKVKAPLSALKSQKRIKPMTKYSHVNPTTYVVIGGGGAGQMCCETLRQEGFSGKLILISKESNPPYDRPKLSKALENKPSAFHLRSEEFYKSGDISLMLDTNVTSIDIKERWIACNNGKLKVKYDGLMIATGGQPIKMEAPGNDLKNIFYLRTPEDANLIAKESAGKNVCIVGSSFIGMEVASYLLGKASSITVIGRSSVPFANVFGKEIGARIKVMFEEKGVVFHYGKDIAKFNGIDGYLNSVELSSGEILPAEVCVVGIGVRPATDFLRDSGIVMTPKGHVIVNEMLETNIKGIYAAGDIIEFPLITYNNVKVNISHWQMALAHGHTAAFNMIGKNVVFHSVPFFWSAMCGKNFRYAGYAPNFEEVIIKGDLESLQFIAYYIKDSKVAAVCTVNKDPEAARFASCMSLGESILKSQIES</sequence>
<accession>A0A8X6U7R3</accession>
<dbReference type="CDD" id="cd03478">
    <property type="entry name" value="Rieske_AIFL_N"/>
    <property type="match status" value="1"/>
</dbReference>
<gene>
    <name evidence="11" type="primary">AIFM3</name>
    <name evidence="11" type="ORF">NPIL_597271</name>
</gene>
<dbReference type="GO" id="GO:0016651">
    <property type="term" value="F:oxidoreductase activity, acting on NAD(P)H"/>
    <property type="evidence" value="ECO:0007669"/>
    <property type="project" value="TreeGrafter"/>
</dbReference>